<evidence type="ECO:0000313" key="2">
    <source>
        <dbReference type="Proteomes" id="UP000299102"/>
    </source>
</evidence>
<dbReference type="AlphaFoldDB" id="A0A4C1WP85"/>
<sequence length="317" mass="34914">MQSAFRFESWRFCSSQKRFLTISPMGGPIKSGGSDRSVAAAAAGPGRYQRGVAATVSPVTVRTETSPRCRAGAGSAMGNRVSVNFRRRLPHKCHRRGRNFLVLSPSTRSNSDSGRAWITCPLSKRKKYSPLWIGENELPQLQVPQYDALLVAGGDGFRHLPEEASGFVFPQPLPGPHVRVQIGMRARKDQVNVAVAHEHLVQRVDVRVAVQPVVRLEETAAVARHHLRARSQAPHQTLRRVVTSDRVVRPDARWKARYIAVTIKSAQRKHGTRSAMNESMNVFGEVAGRGGQALVGHSLARSDIRRGVINSSISQCQ</sequence>
<gene>
    <name evidence="1" type="ORF">EVAR_80011_1</name>
</gene>
<protein>
    <submittedName>
        <fullName evidence="1">Uncharacterized protein</fullName>
    </submittedName>
</protein>
<reference evidence="1 2" key="1">
    <citation type="journal article" date="2019" name="Commun. Biol.">
        <title>The bagworm genome reveals a unique fibroin gene that provides high tensile strength.</title>
        <authorList>
            <person name="Kono N."/>
            <person name="Nakamura H."/>
            <person name="Ohtoshi R."/>
            <person name="Tomita M."/>
            <person name="Numata K."/>
            <person name="Arakawa K."/>
        </authorList>
    </citation>
    <scope>NUCLEOTIDE SEQUENCE [LARGE SCALE GENOMIC DNA]</scope>
</reference>
<proteinExistence type="predicted"/>
<name>A0A4C1WP85_EUMVA</name>
<accession>A0A4C1WP85</accession>
<organism evidence="1 2">
    <name type="scientific">Eumeta variegata</name>
    <name type="common">Bagworm moth</name>
    <name type="synonym">Eumeta japonica</name>
    <dbReference type="NCBI Taxonomy" id="151549"/>
    <lineage>
        <taxon>Eukaryota</taxon>
        <taxon>Metazoa</taxon>
        <taxon>Ecdysozoa</taxon>
        <taxon>Arthropoda</taxon>
        <taxon>Hexapoda</taxon>
        <taxon>Insecta</taxon>
        <taxon>Pterygota</taxon>
        <taxon>Neoptera</taxon>
        <taxon>Endopterygota</taxon>
        <taxon>Lepidoptera</taxon>
        <taxon>Glossata</taxon>
        <taxon>Ditrysia</taxon>
        <taxon>Tineoidea</taxon>
        <taxon>Psychidae</taxon>
        <taxon>Oiketicinae</taxon>
        <taxon>Eumeta</taxon>
    </lineage>
</organism>
<evidence type="ECO:0000313" key="1">
    <source>
        <dbReference type="EMBL" id="GBP51917.1"/>
    </source>
</evidence>
<dbReference type="Proteomes" id="UP000299102">
    <property type="component" value="Unassembled WGS sequence"/>
</dbReference>
<keyword evidence="2" id="KW-1185">Reference proteome</keyword>
<dbReference type="EMBL" id="BGZK01000592">
    <property type="protein sequence ID" value="GBP51917.1"/>
    <property type="molecule type" value="Genomic_DNA"/>
</dbReference>
<comment type="caution">
    <text evidence="1">The sequence shown here is derived from an EMBL/GenBank/DDBJ whole genome shotgun (WGS) entry which is preliminary data.</text>
</comment>